<comment type="caution">
    <text evidence="1">The sequence shown here is derived from an EMBL/GenBank/DDBJ whole genome shotgun (WGS) entry which is preliminary data.</text>
</comment>
<sequence>MFRFYRYLIYKIYSWGARRPNDTPVMNVILCLMAVHLFQLCLLLYILGKLVPAVNDIPLPGGVFAVVFAVCFILLHYFLFYNKERWAAYREEFQDETPKEARKGKIYVLAYLIGSTIGSILMFVLIDILFS</sequence>
<evidence type="ECO:0000313" key="1">
    <source>
        <dbReference type="EMBL" id="NSL86242.1"/>
    </source>
</evidence>
<dbReference type="AlphaFoldDB" id="A0A3S1AZM8"/>
<protein>
    <submittedName>
        <fullName evidence="1">Uncharacterized protein</fullName>
    </submittedName>
</protein>
<gene>
    <name evidence="1" type="ORF">ECE50_005345</name>
</gene>
<dbReference type="OrthoDB" id="681014at2"/>
<name>A0A3S1AZM8_9BACT</name>
<organism evidence="1 2">
    <name type="scientific">Chitinophaga solisilvae</name>
    <dbReference type="NCBI Taxonomy" id="1233460"/>
    <lineage>
        <taxon>Bacteria</taxon>
        <taxon>Pseudomonadati</taxon>
        <taxon>Bacteroidota</taxon>
        <taxon>Chitinophagia</taxon>
        <taxon>Chitinophagales</taxon>
        <taxon>Chitinophagaceae</taxon>
        <taxon>Chitinophaga</taxon>
    </lineage>
</organism>
<accession>A0A3S1AZM8</accession>
<keyword evidence="2" id="KW-1185">Reference proteome</keyword>
<dbReference type="Proteomes" id="UP000281028">
    <property type="component" value="Unassembled WGS sequence"/>
</dbReference>
<proteinExistence type="predicted"/>
<evidence type="ECO:0000313" key="2">
    <source>
        <dbReference type="Proteomes" id="UP000281028"/>
    </source>
</evidence>
<dbReference type="EMBL" id="RIAR02000001">
    <property type="protein sequence ID" value="NSL86242.1"/>
    <property type="molecule type" value="Genomic_DNA"/>
</dbReference>
<reference evidence="1" key="1">
    <citation type="submission" date="2020-05" db="EMBL/GenBank/DDBJ databases">
        <title>Chitinophaga laudate sp. nov., isolated from a tropical peat swamp.</title>
        <authorList>
            <person name="Goh C.B.S."/>
            <person name="Lee M.S."/>
            <person name="Parimannan S."/>
            <person name="Pasbakhsh P."/>
            <person name="Yule C.M."/>
            <person name="Rajandas H."/>
            <person name="Loke S."/>
            <person name="Croft L."/>
            <person name="Tan J.B.L."/>
        </authorList>
    </citation>
    <scope>NUCLEOTIDE SEQUENCE</scope>
    <source>
        <strain evidence="1">Mgbs1</strain>
    </source>
</reference>